<feature type="region of interest" description="Disordered" evidence="1">
    <location>
        <begin position="24"/>
        <end position="44"/>
    </location>
</feature>
<proteinExistence type="predicted"/>
<evidence type="ECO:0000313" key="3">
    <source>
        <dbReference type="EMBL" id="OHU93168.1"/>
    </source>
</evidence>
<keyword evidence="4" id="KW-1185">Reference proteome</keyword>
<dbReference type="Proteomes" id="UP000179786">
    <property type="component" value="Unassembled WGS sequence"/>
</dbReference>
<dbReference type="OrthoDB" id="280897at2"/>
<feature type="signal peptide" evidence="2">
    <location>
        <begin position="1"/>
        <end position="29"/>
    </location>
</feature>
<dbReference type="RefSeq" id="WP_070982873.1">
    <property type="nucleotide sequence ID" value="NZ_MKJU01000004.1"/>
</dbReference>
<comment type="caution">
    <text evidence="3">The sequence shown here is derived from an EMBL/GenBank/DDBJ whole genome shotgun (WGS) entry which is preliminary data.</text>
</comment>
<accession>A0A1S1N4K2</accession>
<feature type="chain" id="PRO_5010298470" evidence="2">
    <location>
        <begin position="30"/>
        <end position="732"/>
    </location>
</feature>
<reference evidence="3 4" key="1">
    <citation type="submission" date="2016-09" db="EMBL/GenBank/DDBJ databases">
        <title>Pseudoalteromonas amylolytica sp. nov., isolated from the surface seawater.</title>
        <authorList>
            <person name="Wu Y.-H."/>
            <person name="Cheng H."/>
            <person name="Jin X.-B."/>
            <person name="Wang C.-S."/>
            <person name="Xu X.-W."/>
        </authorList>
    </citation>
    <scope>NUCLEOTIDE SEQUENCE [LARGE SCALE GENOMIC DNA]</scope>
    <source>
        <strain evidence="3 4">JW1</strain>
    </source>
</reference>
<evidence type="ECO:0000256" key="1">
    <source>
        <dbReference type="SAM" id="MobiDB-lite"/>
    </source>
</evidence>
<dbReference type="AlphaFoldDB" id="A0A1S1N4K2"/>
<organism evidence="3 4">
    <name type="scientific">Pseudoalteromonas amylolytica</name>
    <dbReference type="NCBI Taxonomy" id="1859457"/>
    <lineage>
        <taxon>Bacteria</taxon>
        <taxon>Pseudomonadati</taxon>
        <taxon>Pseudomonadota</taxon>
        <taxon>Gammaproteobacteria</taxon>
        <taxon>Alteromonadales</taxon>
        <taxon>Pseudoalteromonadaceae</taxon>
        <taxon>Pseudoalteromonas</taxon>
    </lineage>
</organism>
<dbReference type="EMBL" id="MKJU01000004">
    <property type="protein sequence ID" value="OHU93168.1"/>
    <property type="molecule type" value="Genomic_DNA"/>
</dbReference>
<sequence>MKIKNLLSRISIVTLAVALSSSCSNSDKAAETPPEPAPKEQTTFSHFGPYQPLPTWSDWCPINSDKAKCTSTLRNAVQDQSAKSRKTVRAHGWQLWAGITAPLDNSGYDKKTNTSTMFGTQGCWAKNTSKQSACSGVFPLWLSWPNTGLPYSPKTNTTLEATNVDNVGPAVAGLIQINRNFSESGTPQSASNTILTTTATTQDPDPTKVQTVNTLGPIPTYKVPALAIAKQCKLPKSDVQPQLAVAYDPKTSDKDQLKAWTKLDTLCTQNGYPNIVCPSASGICDGTAFVNQGDVMIATESLTTQAWDAVQNNALYAGTSTLADLYAKGDEQVAANKVASWFNNEFISTKHMFWPVKGCNPNAKQNELGCRVRYGALPPWVPKNFKDKNYATNADYLGYEKWGEVVAIDTCGKDCKKASSATLELAHVEGASAITTQSPSVYKVKDFMHLQVSEETLNNAFTATDRALLDQATIWAYGDDSNGFEAGDFLVVVAMHVNTKEIDSWAFQSVWWSPMNDSSNDCPVKKYNHCFGQADIYKATEFKYSGLHRKLVRKLDKKVGATWRNNYLLTDSYGINYEIDGAPVIASNYFTGTPPKWATQRPDGDTITMLPVSMNPYIEPVIHPLGTNCQNCHRRAGAVNAAPNQGEYAAGVGRANYQNAQCPSLLADYGLPDSDPCMLKPWAWNQNTKWDEKANNNCQEKDGTLCSGKQAFPIVNTDQAWFVADEHVQKAK</sequence>
<dbReference type="PROSITE" id="PS51257">
    <property type="entry name" value="PROKAR_LIPOPROTEIN"/>
    <property type="match status" value="1"/>
</dbReference>
<evidence type="ECO:0000256" key="2">
    <source>
        <dbReference type="SAM" id="SignalP"/>
    </source>
</evidence>
<evidence type="ECO:0000313" key="4">
    <source>
        <dbReference type="Proteomes" id="UP000179786"/>
    </source>
</evidence>
<keyword evidence="2" id="KW-0732">Signal</keyword>
<gene>
    <name evidence="3" type="ORF">BET10_02365</name>
</gene>
<name>A0A1S1N4K2_9GAMM</name>
<protein>
    <submittedName>
        <fullName evidence="3">Uncharacterized protein</fullName>
    </submittedName>
</protein>